<dbReference type="PANTHER" id="PTHR30204">
    <property type="entry name" value="REDOX-CYCLING DRUG-SENSING TRANSCRIPTIONAL ACTIVATOR SOXR"/>
    <property type="match status" value="1"/>
</dbReference>
<dbReference type="Gene3D" id="1.10.1660.10">
    <property type="match status" value="1"/>
</dbReference>
<dbReference type="Proteomes" id="UP000242699">
    <property type="component" value="Unassembled WGS sequence"/>
</dbReference>
<feature type="domain" description="HTH merR-type" evidence="2">
    <location>
        <begin position="5"/>
        <end position="77"/>
    </location>
</feature>
<accession>A0A2T2WG65</accession>
<dbReference type="SMART" id="SM00422">
    <property type="entry name" value="HTH_MERR"/>
    <property type="match status" value="1"/>
</dbReference>
<dbReference type="GO" id="GO:0003677">
    <property type="term" value="F:DNA binding"/>
    <property type="evidence" value="ECO:0007669"/>
    <property type="project" value="UniProtKB-KW"/>
</dbReference>
<dbReference type="PANTHER" id="PTHR30204:SF3">
    <property type="entry name" value="HTH MERR-TYPE DOMAIN-CONTAINING PROTEIN"/>
    <property type="match status" value="1"/>
</dbReference>
<dbReference type="InterPro" id="IPR000551">
    <property type="entry name" value="MerR-type_HTH_dom"/>
</dbReference>
<dbReference type="GO" id="GO:0003700">
    <property type="term" value="F:DNA-binding transcription factor activity"/>
    <property type="evidence" value="ECO:0007669"/>
    <property type="project" value="InterPro"/>
</dbReference>
<dbReference type="InterPro" id="IPR047057">
    <property type="entry name" value="MerR_fam"/>
</dbReference>
<sequence>MRMAGFTTKQVMSFTDLTSRQLNYFDTTGLLSPSVKRAHGRGTSRLYSFRDVVALRLIAKLRRQGISLQAVRKAVNYLHTMKEQTTLSASVLAVNGNDVVLVERDQLVVSLLKQPGQLCFLIDLGGITREVEDAIRAVG</sequence>
<organism evidence="3 4">
    <name type="scientific">Sulfobacillus benefaciens</name>
    <dbReference type="NCBI Taxonomy" id="453960"/>
    <lineage>
        <taxon>Bacteria</taxon>
        <taxon>Bacillati</taxon>
        <taxon>Bacillota</taxon>
        <taxon>Clostridia</taxon>
        <taxon>Eubacteriales</taxon>
        <taxon>Clostridiales Family XVII. Incertae Sedis</taxon>
        <taxon>Sulfobacillus</taxon>
    </lineage>
</organism>
<keyword evidence="1" id="KW-0238">DNA-binding</keyword>
<name>A0A2T2WG65_9FIRM</name>
<reference evidence="3 4" key="1">
    <citation type="journal article" date="2014" name="BMC Genomics">
        <title>Comparison of environmental and isolate Sulfobacillus genomes reveals diverse carbon, sulfur, nitrogen, and hydrogen metabolisms.</title>
        <authorList>
            <person name="Justice N.B."/>
            <person name="Norman A."/>
            <person name="Brown C.T."/>
            <person name="Singh A."/>
            <person name="Thomas B.C."/>
            <person name="Banfield J.F."/>
        </authorList>
    </citation>
    <scope>NUCLEOTIDE SEQUENCE [LARGE SCALE GENOMIC DNA]</scope>
    <source>
        <strain evidence="3">AMDSBA1</strain>
    </source>
</reference>
<protein>
    <submittedName>
        <fullName evidence="3">MerR family transcriptional regulator</fullName>
    </submittedName>
</protein>
<evidence type="ECO:0000313" key="3">
    <source>
        <dbReference type="EMBL" id="PSR21232.1"/>
    </source>
</evidence>
<gene>
    <name evidence="3" type="ORF">C7B43_21425</name>
</gene>
<dbReference type="SUPFAM" id="SSF46955">
    <property type="entry name" value="Putative DNA-binding domain"/>
    <property type="match status" value="1"/>
</dbReference>
<proteinExistence type="predicted"/>
<dbReference type="PROSITE" id="PS50937">
    <property type="entry name" value="HTH_MERR_2"/>
    <property type="match status" value="1"/>
</dbReference>
<evidence type="ECO:0000256" key="1">
    <source>
        <dbReference type="ARBA" id="ARBA00023125"/>
    </source>
</evidence>
<evidence type="ECO:0000313" key="4">
    <source>
        <dbReference type="Proteomes" id="UP000242699"/>
    </source>
</evidence>
<dbReference type="Pfam" id="PF13411">
    <property type="entry name" value="MerR_1"/>
    <property type="match status" value="1"/>
</dbReference>
<dbReference type="EMBL" id="PXYT01000140">
    <property type="protein sequence ID" value="PSR21232.1"/>
    <property type="molecule type" value="Genomic_DNA"/>
</dbReference>
<dbReference type="InterPro" id="IPR009061">
    <property type="entry name" value="DNA-bd_dom_put_sf"/>
</dbReference>
<dbReference type="AlphaFoldDB" id="A0A2T2WG65"/>
<evidence type="ECO:0000259" key="2">
    <source>
        <dbReference type="PROSITE" id="PS50937"/>
    </source>
</evidence>
<comment type="caution">
    <text evidence="3">The sequence shown here is derived from an EMBL/GenBank/DDBJ whole genome shotgun (WGS) entry which is preliminary data.</text>
</comment>